<dbReference type="Proteomes" id="UP000218785">
    <property type="component" value="Chromosome"/>
</dbReference>
<dbReference type="EMBL" id="AP018248">
    <property type="protein sequence ID" value="BAZ02193.1"/>
    <property type="molecule type" value="Genomic_DNA"/>
</dbReference>
<reference evidence="1 2" key="1">
    <citation type="submission" date="2017-06" db="EMBL/GenBank/DDBJ databases">
        <title>Genome sequencing of cyanobaciteial culture collection at National Institute for Environmental Studies (NIES).</title>
        <authorList>
            <person name="Hirose Y."/>
            <person name="Shimura Y."/>
            <person name="Fujisawa T."/>
            <person name="Nakamura Y."/>
            <person name="Kawachi M."/>
        </authorList>
    </citation>
    <scope>NUCLEOTIDE SEQUENCE [LARGE SCALE GENOMIC DNA]</scope>
    <source>
        <strain evidence="1 2">NIES-37</strain>
    </source>
</reference>
<dbReference type="KEGG" id="ttq:NIES37_62040"/>
<keyword evidence="2" id="KW-1185">Reference proteome</keyword>
<organism evidence="1 2">
    <name type="scientific">Tolypothrix tenuis PCC 7101</name>
    <dbReference type="NCBI Taxonomy" id="231146"/>
    <lineage>
        <taxon>Bacteria</taxon>
        <taxon>Bacillati</taxon>
        <taxon>Cyanobacteriota</taxon>
        <taxon>Cyanophyceae</taxon>
        <taxon>Nostocales</taxon>
        <taxon>Tolypothrichaceae</taxon>
        <taxon>Tolypothrix</taxon>
    </lineage>
</organism>
<sequence length="64" mass="7342">MSTSSSTSVSDRPCQDLWKSQLNKAYYQDDQQAKLMHLRAEVESLLLQLQSLKEQRLSADSPEQ</sequence>
<dbReference type="AlphaFoldDB" id="A0A1Z4N8Y6"/>
<name>A0A1Z4N8Y6_9CYAN</name>
<dbReference type="RefSeq" id="WP_096582238.1">
    <property type="nucleotide sequence ID" value="NZ_CAWNJS010000001.1"/>
</dbReference>
<evidence type="ECO:0000313" key="2">
    <source>
        <dbReference type="Proteomes" id="UP000218785"/>
    </source>
</evidence>
<gene>
    <name evidence="1" type="ORF">NIES37_62040</name>
</gene>
<accession>A0A1Z4N8Y6</accession>
<protein>
    <submittedName>
        <fullName evidence="1">Uncharacterized protein</fullName>
    </submittedName>
</protein>
<proteinExistence type="predicted"/>
<evidence type="ECO:0000313" key="1">
    <source>
        <dbReference type="EMBL" id="BAZ02193.1"/>
    </source>
</evidence>